<dbReference type="GO" id="GO:0046872">
    <property type="term" value="F:metal ion binding"/>
    <property type="evidence" value="ECO:0007669"/>
    <property type="project" value="UniProtKB-KW"/>
</dbReference>
<feature type="region of interest" description="Disordered" evidence="5">
    <location>
        <begin position="1"/>
        <end position="39"/>
    </location>
</feature>
<evidence type="ECO:0000313" key="7">
    <source>
        <dbReference type="EMBL" id="KAF2026472.1"/>
    </source>
</evidence>
<evidence type="ECO:0000256" key="3">
    <source>
        <dbReference type="ARBA" id="ARBA00022833"/>
    </source>
</evidence>
<feature type="compositionally biased region" description="Acidic residues" evidence="5">
    <location>
        <begin position="237"/>
        <end position="246"/>
    </location>
</feature>
<name>A0A9P4H2N4_9PLEO</name>
<evidence type="ECO:0000313" key="8">
    <source>
        <dbReference type="Proteomes" id="UP000799777"/>
    </source>
</evidence>
<keyword evidence="4" id="KW-0456">Lyase</keyword>
<dbReference type="PANTHER" id="PTHR33337:SF33">
    <property type="entry name" value="CENP-V_GFA DOMAIN-CONTAINING PROTEIN"/>
    <property type="match status" value="1"/>
</dbReference>
<evidence type="ECO:0000259" key="6">
    <source>
        <dbReference type="PROSITE" id="PS51891"/>
    </source>
</evidence>
<evidence type="ECO:0000256" key="2">
    <source>
        <dbReference type="ARBA" id="ARBA00022723"/>
    </source>
</evidence>
<dbReference type="Gene3D" id="3.90.1590.10">
    <property type="entry name" value="glutathione-dependent formaldehyde- activating enzyme (gfa)"/>
    <property type="match status" value="1"/>
</dbReference>
<accession>A0A9P4H2N4</accession>
<feature type="region of interest" description="Disordered" evidence="5">
    <location>
        <begin position="202"/>
        <end position="255"/>
    </location>
</feature>
<organism evidence="7 8">
    <name type="scientific">Setomelanomma holmii</name>
    <dbReference type="NCBI Taxonomy" id="210430"/>
    <lineage>
        <taxon>Eukaryota</taxon>
        <taxon>Fungi</taxon>
        <taxon>Dikarya</taxon>
        <taxon>Ascomycota</taxon>
        <taxon>Pezizomycotina</taxon>
        <taxon>Dothideomycetes</taxon>
        <taxon>Pleosporomycetidae</taxon>
        <taxon>Pleosporales</taxon>
        <taxon>Pleosporineae</taxon>
        <taxon>Phaeosphaeriaceae</taxon>
        <taxon>Setomelanomma</taxon>
    </lineage>
</organism>
<reference evidence="7" key="1">
    <citation type="journal article" date="2020" name="Stud. Mycol.">
        <title>101 Dothideomycetes genomes: a test case for predicting lifestyles and emergence of pathogens.</title>
        <authorList>
            <person name="Haridas S."/>
            <person name="Albert R."/>
            <person name="Binder M."/>
            <person name="Bloem J."/>
            <person name="Labutti K."/>
            <person name="Salamov A."/>
            <person name="Andreopoulos B."/>
            <person name="Baker S."/>
            <person name="Barry K."/>
            <person name="Bills G."/>
            <person name="Bluhm B."/>
            <person name="Cannon C."/>
            <person name="Castanera R."/>
            <person name="Culley D."/>
            <person name="Daum C."/>
            <person name="Ezra D."/>
            <person name="Gonzalez J."/>
            <person name="Henrissat B."/>
            <person name="Kuo A."/>
            <person name="Liang C."/>
            <person name="Lipzen A."/>
            <person name="Lutzoni F."/>
            <person name="Magnuson J."/>
            <person name="Mondo S."/>
            <person name="Nolan M."/>
            <person name="Ohm R."/>
            <person name="Pangilinan J."/>
            <person name="Park H.-J."/>
            <person name="Ramirez L."/>
            <person name="Alfaro M."/>
            <person name="Sun H."/>
            <person name="Tritt A."/>
            <person name="Yoshinaga Y."/>
            <person name="Zwiers L.-H."/>
            <person name="Turgeon B."/>
            <person name="Goodwin S."/>
            <person name="Spatafora J."/>
            <person name="Crous P."/>
            <person name="Grigoriev I."/>
        </authorList>
    </citation>
    <scope>NUCLEOTIDE SEQUENCE</scope>
    <source>
        <strain evidence="7">CBS 110217</strain>
    </source>
</reference>
<sequence length="319" mass="34809">MSATEPTPVPPTFQDSTPKTPPQSQSATTPAPPKSKTFPSISGSCLCNTIRYRLLTSPLFCYACHCPDCQRITGSAFGLFLQIETYNIQILSPVRPIFITQTRHTGVISRHVECPRCKIELWGNNGIGAAVADIRVGTLDFPGLFEPDLHTFVESKIDWLVLPEGARTVPKDYDYKKVWPKSSLRRLNLCLKRVAEAQKSGKAQAVAAGGEGVGEGGQGGDEKVEDGEKTPTATEFVEGEGEDDEAFEKRYRETESRLQERLEKLRVKLEEEEGTGIKEGGSKGHTGLEELTEKLDIGKSPEEGAGDTKDLVNRQGASG</sequence>
<evidence type="ECO:0000256" key="4">
    <source>
        <dbReference type="ARBA" id="ARBA00023239"/>
    </source>
</evidence>
<dbReference type="InterPro" id="IPR006913">
    <property type="entry name" value="CENP-V/GFA"/>
</dbReference>
<keyword evidence="2" id="KW-0479">Metal-binding</keyword>
<dbReference type="OrthoDB" id="2212170at2759"/>
<dbReference type="SUPFAM" id="SSF51316">
    <property type="entry name" value="Mss4-like"/>
    <property type="match status" value="1"/>
</dbReference>
<feature type="domain" description="CENP-V/GFA" evidence="6">
    <location>
        <begin position="41"/>
        <end position="158"/>
    </location>
</feature>
<feature type="compositionally biased region" description="Polar residues" evidence="5">
    <location>
        <begin position="13"/>
        <end position="29"/>
    </location>
</feature>
<dbReference type="AlphaFoldDB" id="A0A9P4H2N4"/>
<feature type="region of interest" description="Disordered" evidence="5">
    <location>
        <begin position="294"/>
        <end position="319"/>
    </location>
</feature>
<dbReference type="EMBL" id="ML978243">
    <property type="protein sequence ID" value="KAF2026472.1"/>
    <property type="molecule type" value="Genomic_DNA"/>
</dbReference>
<evidence type="ECO:0000256" key="5">
    <source>
        <dbReference type="SAM" id="MobiDB-lite"/>
    </source>
</evidence>
<dbReference type="InterPro" id="IPR011057">
    <property type="entry name" value="Mss4-like_sf"/>
</dbReference>
<dbReference type="GO" id="GO:0016846">
    <property type="term" value="F:carbon-sulfur lyase activity"/>
    <property type="evidence" value="ECO:0007669"/>
    <property type="project" value="InterPro"/>
</dbReference>
<feature type="compositionally biased region" description="Basic and acidic residues" evidence="5">
    <location>
        <begin position="294"/>
        <end position="312"/>
    </location>
</feature>
<comment type="caution">
    <text evidence="7">The sequence shown here is derived from an EMBL/GenBank/DDBJ whole genome shotgun (WGS) entry which is preliminary data.</text>
</comment>
<dbReference type="Proteomes" id="UP000799777">
    <property type="component" value="Unassembled WGS sequence"/>
</dbReference>
<dbReference type="PANTHER" id="PTHR33337">
    <property type="entry name" value="GFA DOMAIN-CONTAINING PROTEIN"/>
    <property type="match status" value="1"/>
</dbReference>
<feature type="compositionally biased region" description="Basic and acidic residues" evidence="5">
    <location>
        <begin position="220"/>
        <end position="229"/>
    </location>
</feature>
<feature type="region of interest" description="Disordered" evidence="5">
    <location>
        <begin position="269"/>
        <end position="288"/>
    </location>
</feature>
<evidence type="ECO:0000256" key="1">
    <source>
        <dbReference type="ARBA" id="ARBA00005495"/>
    </source>
</evidence>
<gene>
    <name evidence="7" type="ORF">EK21DRAFT_115822</name>
</gene>
<keyword evidence="3" id="KW-0862">Zinc</keyword>
<keyword evidence="8" id="KW-1185">Reference proteome</keyword>
<dbReference type="Pfam" id="PF04828">
    <property type="entry name" value="GFA"/>
    <property type="match status" value="1"/>
</dbReference>
<dbReference type="PROSITE" id="PS51891">
    <property type="entry name" value="CENP_V_GFA"/>
    <property type="match status" value="1"/>
</dbReference>
<comment type="similarity">
    <text evidence="1">Belongs to the Gfa family.</text>
</comment>
<proteinExistence type="inferred from homology"/>
<feature type="compositionally biased region" description="Gly residues" evidence="5">
    <location>
        <begin position="209"/>
        <end position="219"/>
    </location>
</feature>
<protein>
    <recommendedName>
        <fullName evidence="6">CENP-V/GFA domain-containing protein</fullName>
    </recommendedName>
</protein>